<reference evidence="2" key="1">
    <citation type="submission" date="2022-06" db="EMBL/GenBank/DDBJ databases">
        <title>Uncovering the hologenomic basis of an extraordinary plant invasion.</title>
        <authorList>
            <person name="Bieker V.C."/>
            <person name="Martin M.D."/>
            <person name="Gilbert T."/>
            <person name="Hodgins K."/>
            <person name="Battlay P."/>
            <person name="Petersen B."/>
            <person name="Wilson J."/>
        </authorList>
    </citation>
    <scope>NUCLEOTIDE SEQUENCE</scope>
    <source>
        <strain evidence="2">AA19_3_7</strain>
        <tissue evidence="2">Leaf</tissue>
    </source>
</reference>
<evidence type="ECO:0000256" key="1">
    <source>
        <dbReference type="SAM" id="MobiDB-lite"/>
    </source>
</evidence>
<proteinExistence type="predicted"/>
<accession>A0AAD5BS84</accession>
<feature type="compositionally biased region" description="Basic and acidic residues" evidence="1">
    <location>
        <begin position="1"/>
        <end position="17"/>
    </location>
</feature>
<keyword evidence="3" id="KW-1185">Reference proteome</keyword>
<evidence type="ECO:0000313" key="3">
    <source>
        <dbReference type="Proteomes" id="UP001206925"/>
    </source>
</evidence>
<feature type="non-terminal residue" evidence="2">
    <location>
        <position position="1"/>
    </location>
</feature>
<sequence length="142" mass="16900">KDQRERDAQRDEEREMETPAVPEHHQRHQQSSPSLRCTTREDYGPLRPKMVEYEPSNASQNPFMRILKALNNRDVREFPKWVRDEPKHLLDDDEDMTQLYLTRNWLQNQLSEGLLGGFVAFILCRYCSLLQNIPALNLKRLH</sequence>
<dbReference type="EMBL" id="JAMZMK010011181">
    <property type="protein sequence ID" value="KAI7728627.1"/>
    <property type="molecule type" value="Genomic_DNA"/>
</dbReference>
<organism evidence="2 3">
    <name type="scientific">Ambrosia artemisiifolia</name>
    <name type="common">Common ragweed</name>
    <dbReference type="NCBI Taxonomy" id="4212"/>
    <lineage>
        <taxon>Eukaryota</taxon>
        <taxon>Viridiplantae</taxon>
        <taxon>Streptophyta</taxon>
        <taxon>Embryophyta</taxon>
        <taxon>Tracheophyta</taxon>
        <taxon>Spermatophyta</taxon>
        <taxon>Magnoliopsida</taxon>
        <taxon>eudicotyledons</taxon>
        <taxon>Gunneridae</taxon>
        <taxon>Pentapetalae</taxon>
        <taxon>asterids</taxon>
        <taxon>campanulids</taxon>
        <taxon>Asterales</taxon>
        <taxon>Asteraceae</taxon>
        <taxon>Asteroideae</taxon>
        <taxon>Heliantheae alliance</taxon>
        <taxon>Heliantheae</taxon>
        <taxon>Ambrosia</taxon>
    </lineage>
</organism>
<evidence type="ECO:0000313" key="2">
    <source>
        <dbReference type="EMBL" id="KAI7728627.1"/>
    </source>
</evidence>
<feature type="non-terminal residue" evidence="2">
    <location>
        <position position="142"/>
    </location>
</feature>
<comment type="caution">
    <text evidence="2">The sequence shown here is derived from an EMBL/GenBank/DDBJ whole genome shotgun (WGS) entry which is preliminary data.</text>
</comment>
<protein>
    <submittedName>
        <fullName evidence="2">Uncharacterized protein</fullName>
    </submittedName>
</protein>
<name>A0AAD5BS84_AMBAR</name>
<feature type="region of interest" description="Disordered" evidence="1">
    <location>
        <begin position="1"/>
        <end position="42"/>
    </location>
</feature>
<dbReference type="Proteomes" id="UP001206925">
    <property type="component" value="Unassembled WGS sequence"/>
</dbReference>
<gene>
    <name evidence="2" type="ORF">M8C21_028666</name>
</gene>
<dbReference type="AlphaFoldDB" id="A0AAD5BS84"/>